<keyword evidence="3" id="KW-1185">Reference proteome</keyword>
<evidence type="ECO:0000259" key="1">
    <source>
        <dbReference type="PROSITE" id="PS51704"/>
    </source>
</evidence>
<dbReference type="PANTHER" id="PTHR46211:SF1">
    <property type="entry name" value="GLYCEROPHOSPHODIESTER PHOSPHODIESTERASE, CYTOPLASMIC"/>
    <property type="match status" value="1"/>
</dbReference>
<dbReference type="Pfam" id="PF03009">
    <property type="entry name" value="GDPD"/>
    <property type="match status" value="1"/>
</dbReference>
<accession>A0AA38CVS3</accession>
<dbReference type="PANTHER" id="PTHR46211">
    <property type="entry name" value="GLYCEROPHOSPHORYL DIESTER PHOSPHODIESTERASE"/>
    <property type="match status" value="1"/>
</dbReference>
<reference evidence="2" key="1">
    <citation type="journal article" date="2014" name="Int. J. Syst. Evol. Microbiol.">
        <title>Complete genome sequence of Corynebacterium casei LMG S-19264T (=DSM 44701T), isolated from a smear-ripened cheese.</title>
        <authorList>
            <consortium name="US DOE Joint Genome Institute (JGI-PGF)"/>
            <person name="Walter F."/>
            <person name="Albersmeier A."/>
            <person name="Kalinowski J."/>
            <person name="Ruckert C."/>
        </authorList>
    </citation>
    <scope>NUCLEOTIDE SEQUENCE</scope>
    <source>
        <strain evidence="2">NBRC 112290</strain>
    </source>
</reference>
<dbReference type="SUPFAM" id="SSF51695">
    <property type="entry name" value="PLC-like phosphodiesterases"/>
    <property type="match status" value="1"/>
</dbReference>
<dbReference type="InterPro" id="IPR017946">
    <property type="entry name" value="PLC-like_Pdiesterase_TIM-brl"/>
</dbReference>
<proteinExistence type="predicted"/>
<gene>
    <name evidence="2" type="primary">yhdW</name>
    <name evidence="2" type="ORF">GCM10025875_25990</name>
</gene>
<dbReference type="PROSITE" id="PS51704">
    <property type="entry name" value="GP_PDE"/>
    <property type="match status" value="1"/>
</dbReference>
<dbReference type="InterPro" id="IPR030395">
    <property type="entry name" value="GP_PDE_dom"/>
</dbReference>
<dbReference type="RefSeq" id="WP_284251286.1">
    <property type="nucleotide sequence ID" value="NZ_BSUM01000001.1"/>
</dbReference>
<dbReference type="AlphaFoldDB" id="A0AA38CVS3"/>
<feature type="domain" description="GP-PDE" evidence="1">
    <location>
        <begin position="13"/>
        <end position="250"/>
    </location>
</feature>
<dbReference type="EMBL" id="BSUM01000001">
    <property type="protein sequence ID" value="GMA32607.1"/>
    <property type="molecule type" value="Genomic_DNA"/>
</dbReference>
<dbReference type="Proteomes" id="UP001157161">
    <property type="component" value="Unassembled WGS sequence"/>
</dbReference>
<evidence type="ECO:0000313" key="3">
    <source>
        <dbReference type="Proteomes" id="UP001157161"/>
    </source>
</evidence>
<comment type="caution">
    <text evidence="2">The sequence shown here is derived from an EMBL/GenBank/DDBJ whole genome shotgun (WGS) entry which is preliminary data.</text>
</comment>
<name>A0AA38CVS3_9MICO</name>
<evidence type="ECO:0000313" key="2">
    <source>
        <dbReference type="EMBL" id="GMA32607.1"/>
    </source>
</evidence>
<sequence length="256" mass="26504">MTRLLTPAPGGRPLVVAHRGASAHAPQNTLPAFELACRAGADAIELDLQLTRDRGVAVFHDDTVDALTDGSGAVADLTLAQLHALDAGSSFAPEWAGTRVPAWEDVLDVVRAHPGTDLLVEVKGSFCTAEVAPMLAAIEDAGMAGRVVVQSFWPDTVAAVRDVAPHLPRGLLVASEPRSGLLTALDLGAAVLNPLGTLLAADPGLVGRAHERGLRVMPWTLNEAAHWAAATEHAVDGIITDHPAALLAWQAEGAAA</sequence>
<reference evidence="2" key="2">
    <citation type="submission" date="2023-02" db="EMBL/GenBank/DDBJ databases">
        <authorList>
            <person name="Sun Q."/>
            <person name="Mori K."/>
        </authorList>
    </citation>
    <scope>NUCLEOTIDE SEQUENCE</scope>
    <source>
        <strain evidence="2">NBRC 112290</strain>
    </source>
</reference>
<dbReference type="GO" id="GO:0006629">
    <property type="term" value="P:lipid metabolic process"/>
    <property type="evidence" value="ECO:0007669"/>
    <property type="project" value="InterPro"/>
</dbReference>
<organism evidence="2 3">
    <name type="scientific">Litorihabitans aurantiacus</name>
    <dbReference type="NCBI Taxonomy" id="1930061"/>
    <lineage>
        <taxon>Bacteria</taxon>
        <taxon>Bacillati</taxon>
        <taxon>Actinomycetota</taxon>
        <taxon>Actinomycetes</taxon>
        <taxon>Micrococcales</taxon>
        <taxon>Beutenbergiaceae</taxon>
        <taxon>Litorihabitans</taxon>
    </lineage>
</organism>
<dbReference type="Gene3D" id="3.20.20.190">
    <property type="entry name" value="Phosphatidylinositol (PI) phosphodiesterase"/>
    <property type="match status" value="1"/>
</dbReference>
<protein>
    <submittedName>
        <fullName evidence="2">Glycerophosphoryl diester phosphodiesterase YhdW</fullName>
    </submittedName>
</protein>
<dbReference type="GO" id="GO:0008081">
    <property type="term" value="F:phosphoric diester hydrolase activity"/>
    <property type="evidence" value="ECO:0007669"/>
    <property type="project" value="InterPro"/>
</dbReference>